<evidence type="ECO:0000256" key="5">
    <source>
        <dbReference type="ARBA" id="ARBA00022989"/>
    </source>
</evidence>
<comment type="subunit">
    <text evidence="7">The complex comprises the extracytoplasmic solute receptor protein and the two transmembrane proteins.</text>
</comment>
<dbReference type="RefSeq" id="WP_149600881.1">
    <property type="nucleotide sequence ID" value="NZ_VTUU01000007.1"/>
</dbReference>
<evidence type="ECO:0000259" key="8">
    <source>
        <dbReference type="Pfam" id="PF06808"/>
    </source>
</evidence>
<comment type="caution">
    <text evidence="9">The sequence shown here is derived from an EMBL/GenBank/DDBJ whole genome shotgun (WGS) entry which is preliminary data.</text>
</comment>
<keyword evidence="6 7" id="KW-0472">Membrane</keyword>
<dbReference type="GO" id="GO:0005886">
    <property type="term" value="C:plasma membrane"/>
    <property type="evidence" value="ECO:0007669"/>
    <property type="project" value="UniProtKB-SubCell"/>
</dbReference>
<dbReference type="PIRSF" id="PIRSF006066">
    <property type="entry name" value="HI0050"/>
    <property type="match status" value="1"/>
</dbReference>
<evidence type="ECO:0000256" key="2">
    <source>
        <dbReference type="ARBA" id="ARBA00022475"/>
    </source>
</evidence>
<comment type="caution">
    <text evidence="7">Lacks conserved residue(s) required for the propagation of feature annotation.</text>
</comment>
<evidence type="ECO:0000313" key="9">
    <source>
        <dbReference type="EMBL" id="KAA1172299.1"/>
    </source>
</evidence>
<evidence type="ECO:0000256" key="6">
    <source>
        <dbReference type="ARBA" id="ARBA00023136"/>
    </source>
</evidence>
<feature type="transmembrane region" description="Helical" evidence="7">
    <location>
        <begin position="262"/>
        <end position="281"/>
    </location>
</feature>
<keyword evidence="2" id="KW-1003">Cell membrane</keyword>
<feature type="transmembrane region" description="Helical" evidence="7">
    <location>
        <begin position="68"/>
        <end position="88"/>
    </location>
</feature>
<gene>
    <name evidence="9" type="ORF">FWJ25_13975</name>
</gene>
<reference evidence="9 10" key="1">
    <citation type="submission" date="2019-08" db="EMBL/GenBank/DDBJ databases">
        <title>Marinobacter ZYF650 sp. nov., a marine bacterium isolated from seawater of the Mariana trench.</title>
        <authorList>
            <person name="Ahmad W."/>
        </authorList>
    </citation>
    <scope>NUCLEOTIDE SEQUENCE [LARGE SCALE GENOMIC DNA]</scope>
    <source>
        <strain evidence="9 10">ZYF650</strain>
    </source>
</reference>
<feature type="transmembrane region" description="Helical" evidence="7">
    <location>
        <begin position="375"/>
        <end position="395"/>
    </location>
</feature>
<proteinExistence type="inferred from homology"/>
<evidence type="ECO:0000256" key="7">
    <source>
        <dbReference type="RuleBase" id="RU369079"/>
    </source>
</evidence>
<comment type="similarity">
    <text evidence="7">Belongs to the TRAP transporter large permease family.</text>
</comment>
<evidence type="ECO:0000256" key="1">
    <source>
        <dbReference type="ARBA" id="ARBA00004429"/>
    </source>
</evidence>
<accession>A0A5B0VE50</accession>
<dbReference type="InterPro" id="IPR010656">
    <property type="entry name" value="DctM"/>
</dbReference>
<name>A0A5B0VE50_9GAMM</name>
<keyword evidence="7" id="KW-0813">Transport</keyword>
<dbReference type="Proteomes" id="UP000323161">
    <property type="component" value="Unassembled WGS sequence"/>
</dbReference>
<dbReference type="PANTHER" id="PTHR33362">
    <property type="entry name" value="SIALIC ACID TRAP TRANSPORTER PERMEASE PROTEIN SIAT-RELATED"/>
    <property type="match status" value="1"/>
</dbReference>
<dbReference type="Pfam" id="PF06808">
    <property type="entry name" value="DctM"/>
    <property type="match status" value="1"/>
</dbReference>
<feature type="transmembrane region" description="Helical" evidence="7">
    <location>
        <begin position="293"/>
        <end position="315"/>
    </location>
</feature>
<dbReference type="AlphaFoldDB" id="A0A5B0VE50"/>
<keyword evidence="10" id="KW-1185">Reference proteome</keyword>
<dbReference type="EMBL" id="VTUU01000007">
    <property type="protein sequence ID" value="KAA1172299.1"/>
    <property type="molecule type" value="Genomic_DNA"/>
</dbReference>
<feature type="transmembrane region" description="Helical" evidence="7">
    <location>
        <begin position="415"/>
        <end position="443"/>
    </location>
</feature>
<keyword evidence="4 7" id="KW-0812">Transmembrane</keyword>
<comment type="function">
    <text evidence="7">Part of the tripartite ATP-independent periplasmic (TRAP) transport system.</text>
</comment>
<keyword evidence="3 7" id="KW-0997">Cell inner membrane</keyword>
<evidence type="ECO:0000313" key="10">
    <source>
        <dbReference type="Proteomes" id="UP000323161"/>
    </source>
</evidence>
<feature type="transmembrane region" description="Helical" evidence="7">
    <location>
        <begin position="189"/>
        <end position="213"/>
    </location>
</feature>
<keyword evidence="5 7" id="KW-1133">Transmembrane helix</keyword>
<protein>
    <recommendedName>
        <fullName evidence="7">TRAP transporter large permease protein</fullName>
    </recommendedName>
</protein>
<organism evidence="9 10">
    <name type="scientific">Marinobacter salinexigens</name>
    <dbReference type="NCBI Taxonomy" id="2919747"/>
    <lineage>
        <taxon>Bacteria</taxon>
        <taxon>Pseudomonadati</taxon>
        <taxon>Pseudomonadota</taxon>
        <taxon>Gammaproteobacteria</taxon>
        <taxon>Pseudomonadales</taxon>
        <taxon>Marinobacteraceae</taxon>
        <taxon>Marinobacter</taxon>
    </lineage>
</organism>
<feature type="domain" description="TRAP C4-dicarboxylate transport system permease DctM subunit" evidence="8">
    <location>
        <begin position="11"/>
        <end position="437"/>
    </location>
</feature>
<evidence type="ECO:0000256" key="3">
    <source>
        <dbReference type="ARBA" id="ARBA00022519"/>
    </source>
</evidence>
<feature type="transmembrane region" description="Helical" evidence="7">
    <location>
        <begin position="12"/>
        <end position="42"/>
    </location>
</feature>
<dbReference type="GO" id="GO:0022857">
    <property type="term" value="F:transmembrane transporter activity"/>
    <property type="evidence" value="ECO:0007669"/>
    <property type="project" value="UniProtKB-UniRule"/>
</dbReference>
<dbReference type="InterPro" id="IPR004681">
    <property type="entry name" value="TRAP_DctM"/>
</dbReference>
<feature type="transmembrane region" description="Helical" evidence="7">
    <location>
        <begin position="335"/>
        <end position="368"/>
    </location>
</feature>
<sequence>METSVIGTWGFAVALVLMILRVPIAFVLVGVASVCSLIAYAWRPGSEFIFERGVRPALALIESNAFDFIHSYSLSMIPLFIAAGHIAYHSRITTDIYEAVRVWLAKLPGGLAIASLFGCGGFSAITGSSLACASSMGRICVPEMLRFGYNKQLATSTVAMGGTLGSLIPPSVLFILYGMFTEQSVNKLFLAGVLPGILTVCGFIIVVMVWAMLKPGHAPAPKDLNFTNRDRLKAAVKGWPALALMAIIIGGIYGGLFTATEAAAVCLVFALGFGVISRRLSWADFLSSMKETAFQSASLFFIAIGAKIFVSFVSLTGVTGTFVEFVASLGLENWMVLFFIVLLYIVLGMFLDSIGTMLLTLPFVIPLVEGMGMDLIWFGVVVVKLLEIGLVTPPLGMNVFVINSVVGREIKVHTIFFGVMKFLVADLIVLGLIVAFPIISLLIPNSMG</sequence>
<evidence type="ECO:0000256" key="4">
    <source>
        <dbReference type="ARBA" id="ARBA00022692"/>
    </source>
</evidence>
<dbReference type="PANTHER" id="PTHR33362:SF5">
    <property type="entry name" value="C4-DICARBOXYLATE TRAP TRANSPORTER LARGE PERMEASE PROTEIN DCTM"/>
    <property type="match status" value="1"/>
</dbReference>
<dbReference type="NCBIfam" id="TIGR00786">
    <property type="entry name" value="dctM"/>
    <property type="match status" value="1"/>
</dbReference>
<comment type="subcellular location">
    <subcellularLocation>
        <location evidence="1 7">Cell inner membrane</location>
        <topology evidence="1 7">Multi-pass membrane protein</topology>
    </subcellularLocation>
</comment>
<feature type="transmembrane region" description="Helical" evidence="7">
    <location>
        <begin position="153"/>
        <end position="177"/>
    </location>
</feature>
<feature type="transmembrane region" description="Helical" evidence="7">
    <location>
        <begin position="108"/>
        <end position="132"/>
    </location>
</feature>